<dbReference type="AlphaFoldDB" id="A0A1D8K6R8"/>
<keyword evidence="3" id="KW-1185">Reference proteome</keyword>
<reference evidence="2 3" key="1">
    <citation type="submission" date="2016-09" db="EMBL/GenBank/DDBJ databases">
        <title>Acidihalobacter prosperus V6 (DSM14174).</title>
        <authorList>
            <person name="Khaleque H.N."/>
            <person name="Ramsay J.P."/>
            <person name="Murphy R.J.T."/>
            <person name="Kaksonen A.H."/>
            <person name="Boxall N.J."/>
            <person name="Watkin E.L.J."/>
        </authorList>
    </citation>
    <scope>NUCLEOTIDE SEQUENCE [LARGE SCALE GENOMIC DNA]</scope>
    <source>
        <strain evidence="2 3">V6</strain>
    </source>
</reference>
<evidence type="ECO:0000313" key="3">
    <source>
        <dbReference type="Proteomes" id="UP000095342"/>
    </source>
</evidence>
<sequence>MEEPTTSPDEGIVYRAALPLAWKRVSAMPSAEIEAQVNEANNSLLAMFGVLDERAAEVKGTEPEVIQAIGRLDTKINLVLDLVGELLRRQLSFPKAVPCILSEQGLSWVAHAEQAPQVGDLVRMDVYLKTSYPRPLRCWAEVITSVPEGQGVKIAAHFRAMADDVRDGLSKLIFRHHRRLIASQRMG</sequence>
<proteinExistence type="predicted"/>
<dbReference type="Pfam" id="PF16823">
    <property type="entry name" value="tPilZ"/>
    <property type="match status" value="1"/>
</dbReference>
<feature type="domain" description="Cyclic di-GMP receptor atypical PilZ" evidence="1">
    <location>
        <begin position="50"/>
        <end position="185"/>
    </location>
</feature>
<accession>A0A1D8K6R8</accession>
<name>A0A1D8K6R8_9GAMM</name>
<dbReference type="Proteomes" id="UP000095342">
    <property type="component" value="Chromosome"/>
</dbReference>
<evidence type="ECO:0000259" key="1">
    <source>
        <dbReference type="Pfam" id="PF16823"/>
    </source>
</evidence>
<evidence type="ECO:0000313" key="2">
    <source>
        <dbReference type="EMBL" id="AOV16626.1"/>
    </source>
</evidence>
<gene>
    <name evidence="2" type="ORF">BJI67_05695</name>
</gene>
<dbReference type="InterPro" id="IPR031800">
    <property type="entry name" value="PilZ_atypical"/>
</dbReference>
<dbReference type="EMBL" id="CP017448">
    <property type="protein sequence ID" value="AOV16626.1"/>
    <property type="molecule type" value="Genomic_DNA"/>
</dbReference>
<dbReference type="RefSeq" id="WP_070072217.1">
    <property type="nucleotide sequence ID" value="NZ_CP017448.1"/>
</dbReference>
<organism evidence="2 3">
    <name type="scientific">Acidihalobacter aeolianus</name>
    <dbReference type="NCBI Taxonomy" id="2792603"/>
    <lineage>
        <taxon>Bacteria</taxon>
        <taxon>Pseudomonadati</taxon>
        <taxon>Pseudomonadota</taxon>
        <taxon>Gammaproteobacteria</taxon>
        <taxon>Chromatiales</taxon>
        <taxon>Ectothiorhodospiraceae</taxon>
        <taxon>Acidihalobacter</taxon>
    </lineage>
</organism>
<dbReference type="KEGG" id="aaeo:BJI67_05695"/>
<protein>
    <recommendedName>
        <fullName evidence="1">Cyclic di-GMP receptor atypical PilZ domain-containing protein</fullName>
    </recommendedName>
</protein>